<feature type="transmembrane region" description="Helical" evidence="2">
    <location>
        <begin position="191"/>
        <end position="209"/>
    </location>
</feature>
<feature type="transmembrane region" description="Helical" evidence="2">
    <location>
        <begin position="246"/>
        <end position="263"/>
    </location>
</feature>
<feature type="compositionally biased region" description="Pro residues" evidence="1">
    <location>
        <begin position="113"/>
        <end position="135"/>
    </location>
</feature>
<feature type="transmembrane region" description="Helical" evidence="2">
    <location>
        <begin position="342"/>
        <end position="362"/>
    </location>
</feature>
<dbReference type="Pfam" id="PF10101">
    <property type="entry name" value="DUF2339"/>
    <property type="match status" value="1"/>
</dbReference>
<accession>A0ABZ2U6F6</accession>
<keyword evidence="2" id="KW-1133">Transmembrane helix</keyword>
<feature type="transmembrane region" description="Helical" evidence="2">
    <location>
        <begin position="450"/>
        <end position="467"/>
    </location>
</feature>
<dbReference type="SUPFAM" id="SSF81995">
    <property type="entry name" value="beta-sandwich domain of Sec23/24"/>
    <property type="match status" value="1"/>
</dbReference>
<feature type="compositionally biased region" description="Low complexity" evidence="1">
    <location>
        <begin position="43"/>
        <end position="61"/>
    </location>
</feature>
<proteinExistence type="predicted"/>
<feature type="transmembrane region" description="Helical" evidence="2">
    <location>
        <begin position="605"/>
        <end position="623"/>
    </location>
</feature>
<sequence length="671" mass="68118">MNTNIDPAVAAARLGDELSRIAGQMSAVSDDFAVLAERFATTTAAPADRAAAAPEPTTTAPVPAPRPATPQPTPIRQFPTQAPPPPQPQPQPQHQPQPQLQYATGVHVASAPFGPPPPHGPRPAAPWTPYPAPPRPRPKAPSFGERLSDAAERGVVGRVLAAVGVGITLIGIVLLLVLAAQAGLLRPEVRVAGGAAIAAALVAAGCWIGRREEKRSGALALVATGVAAALFDVLAATSIYHWLPEIAALVVGGAIAAGGLYVAHRWSSQTLGLMVSIPMLVFAPIAAGGVDSLLVCFLLVYASTTLWIQVGRDWTALFVVNTVATTFPLMVLAAFPADTAPWLLVVAGVVNLVLALGSAVVLSASSSKAVILGVSVVVTGLPLPIMAGGGALERPTATAVVALGSVLFVLAALGTRGRTSIPFVCRAVWLTGAAVLSALSLGIALQGDTVPLGFLSASIVVIVGSRWGDDLTAALRVVASVFGVLGLLTLLALGGAEQVLTTGSSSSTSQATLLIGALLGIAATTLVVRELGEHHVRSAQQFWLLGGVIDLWLITVLCVSVGKLAADGGISGFRAGHLAATLIWFGAAAAGLLWARTLHGSARSLALATGLAVLAAAVAKLFLFDLAALAGVFRVIAFIVAGLVLLALGVAYAQSLSSDENRAQQVGPAPQ</sequence>
<dbReference type="EMBL" id="CP136137">
    <property type="protein sequence ID" value="WYY09235.1"/>
    <property type="molecule type" value="Genomic_DNA"/>
</dbReference>
<gene>
    <name evidence="3" type="ORF">RVF87_09335</name>
</gene>
<reference evidence="3 4" key="1">
    <citation type="journal article" date="2023" name="Virus Evol.">
        <title>Computational host range prediction-The good, the bad, and the ugly.</title>
        <authorList>
            <person name="Howell A.A."/>
            <person name="Versoza C.J."/>
            <person name="Pfeifer S.P."/>
        </authorList>
    </citation>
    <scope>NUCLEOTIDE SEQUENCE [LARGE SCALE GENOMIC DNA]</scope>
    <source>
        <strain evidence="3 4">1610/1b</strain>
    </source>
</reference>
<feature type="compositionally biased region" description="Pro residues" evidence="1">
    <location>
        <begin position="81"/>
        <end position="95"/>
    </location>
</feature>
<evidence type="ECO:0000256" key="1">
    <source>
        <dbReference type="SAM" id="MobiDB-lite"/>
    </source>
</evidence>
<feature type="transmembrane region" description="Helical" evidence="2">
    <location>
        <begin position="543"/>
        <end position="566"/>
    </location>
</feature>
<dbReference type="Proteomes" id="UP001479933">
    <property type="component" value="Chromosome"/>
</dbReference>
<dbReference type="RefSeq" id="WP_066163675.1">
    <property type="nucleotide sequence ID" value="NZ_CP136137.1"/>
</dbReference>
<evidence type="ECO:0000313" key="3">
    <source>
        <dbReference type="EMBL" id="WYY09235.1"/>
    </source>
</evidence>
<feature type="transmembrane region" description="Helical" evidence="2">
    <location>
        <begin position="369"/>
        <end position="391"/>
    </location>
</feature>
<feature type="transmembrane region" description="Helical" evidence="2">
    <location>
        <begin position="155"/>
        <end position="179"/>
    </location>
</feature>
<feature type="region of interest" description="Disordered" evidence="1">
    <location>
        <begin position="43"/>
        <end position="144"/>
    </location>
</feature>
<feature type="transmembrane region" description="Helical" evidence="2">
    <location>
        <begin position="218"/>
        <end position="240"/>
    </location>
</feature>
<feature type="transmembrane region" description="Helical" evidence="2">
    <location>
        <begin position="572"/>
        <end position="593"/>
    </location>
</feature>
<dbReference type="InterPro" id="IPR019286">
    <property type="entry name" value="DUF2339_TM"/>
</dbReference>
<name>A0ABZ2U6F6_9ACTN</name>
<organism evidence="3 4">
    <name type="scientific">Gordonia hydrophobica</name>
    <dbReference type="NCBI Taxonomy" id="40516"/>
    <lineage>
        <taxon>Bacteria</taxon>
        <taxon>Bacillati</taxon>
        <taxon>Actinomycetota</taxon>
        <taxon>Actinomycetes</taxon>
        <taxon>Mycobacteriales</taxon>
        <taxon>Gordoniaceae</taxon>
        <taxon>Gordonia</taxon>
    </lineage>
</organism>
<feature type="transmembrane region" description="Helical" evidence="2">
    <location>
        <begin position="513"/>
        <end position="531"/>
    </location>
</feature>
<feature type="transmembrane region" description="Helical" evidence="2">
    <location>
        <begin position="397"/>
        <end position="415"/>
    </location>
</feature>
<protein>
    <submittedName>
        <fullName evidence="3">DUF2339 domain-containing protein</fullName>
    </submittedName>
</protein>
<feature type="transmembrane region" description="Helical" evidence="2">
    <location>
        <begin position="474"/>
        <end position="493"/>
    </location>
</feature>
<feature type="transmembrane region" description="Helical" evidence="2">
    <location>
        <begin position="427"/>
        <end position="444"/>
    </location>
</feature>
<dbReference type="PANTHER" id="PTHR38434">
    <property type="entry name" value="BLL2549 PROTEIN"/>
    <property type="match status" value="1"/>
</dbReference>
<feature type="transmembrane region" description="Helical" evidence="2">
    <location>
        <begin position="317"/>
        <end position="336"/>
    </location>
</feature>
<keyword evidence="2" id="KW-0472">Membrane</keyword>
<evidence type="ECO:0000256" key="2">
    <source>
        <dbReference type="SAM" id="Phobius"/>
    </source>
</evidence>
<evidence type="ECO:0000313" key="4">
    <source>
        <dbReference type="Proteomes" id="UP001479933"/>
    </source>
</evidence>
<dbReference type="PANTHER" id="PTHR38434:SF1">
    <property type="entry name" value="BLL2549 PROTEIN"/>
    <property type="match status" value="1"/>
</dbReference>
<keyword evidence="2" id="KW-0812">Transmembrane</keyword>
<keyword evidence="4" id="KW-1185">Reference proteome</keyword>
<feature type="transmembrane region" description="Helical" evidence="2">
    <location>
        <begin position="629"/>
        <end position="653"/>
    </location>
</feature>
<feature type="compositionally biased region" description="Pro residues" evidence="1">
    <location>
        <begin position="62"/>
        <end position="73"/>
    </location>
</feature>